<sequence>MGKNEKTGLGRSLVKHHNQMIQQSKEKGQFYKSQHKKVLESFTDVTEIDAVMEKIDEGDPLSSSSVHHPVPNLLINLDTGSGVSNMTAEERREKQKKEEALHASSLRVPRRPPWNAGMSVEELDANEKQAFLTWRRSLASLEENENLVLTPFEKNLDIWRQLWRVLERSDLLVMVIDARDPLFYRCPDLEAYAQEIYEHKRTLLLVNKADLLPLSIRQKWADYFRHLGILFLFWSAKAATATLEGKILQGPWNEQATLQEMDDPDTKIYERDELLAHLQSEAEKIARKRSESVSSGSGPSNFQCSGGNVAGNSAPKHVVVGFVGYPNVGLVFPSFSSSRYEMVASGVLPIDRMTQHREAVQVVANRVPRRVIEDVYKIDLPKPKPYEPQSRPPLASELLRTYCASRGYVASSGLPDETRAARQILKDYIDGKLTHYEIPPGISEEEGSDQDDAGSNLSETHQSDSSDTGNPAEIDGKNTPALEHVLDDLNSFDIANRLAHEKVTVKKPRASASASHKQHKKPQKKKDRSWRVGNDDGDGMPVARVFQKSVNTGPLKTG</sequence>
<dbReference type="PANTHER" id="PTHR45709:SF2">
    <property type="entry name" value="LARGE SUBUNIT GTPASE 1 HOMOLOG"/>
    <property type="match status" value="1"/>
</dbReference>
<keyword evidence="8" id="KW-1185">Reference proteome</keyword>
<evidence type="ECO:0000256" key="6">
    <source>
        <dbReference type="SAM" id="MobiDB-lite"/>
    </source>
</evidence>
<evidence type="ECO:0000256" key="2">
    <source>
        <dbReference type="ARBA" id="ARBA00022490"/>
    </source>
</evidence>
<dbReference type="FunFam" id="1.10.1580.10:FF:000008">
    <property type="entry name" value="Large subunit GTPase 1"/>
    <property type="match status" value="1"/>
</dbReference>
<feature type="compositionally biased region" description="Polar residues" evidence="6">
    <location>
        <begin position="548"/>
        <end position="558"/>
    </location>
</feature>
<dbReference type="GO" id="GO:0003924">
    <property type="term" value="F:GTPase activity"/>
    <property type="evidence" value="ECO:0007669"/>
    <property type="project" value="InterPro"/>
</dbReference>
<dbReference type="Gene3D" id="3.40.50.300">
    <property type="entry name" value="P-loop containing nucleotide triphosphate hydrolases"/>
    <property type="match status" value="1"/>
</dbReference>
<evidence type="ECO:0000313" key="8">
    <source>
        <dbReference type="Proteomes" id="UP001151529"/>
    </source>
</evidence>
<feature type="compositionally biased region" description="Basic residues" evidence="6">
    <location>
        <begin position="516"/>
        <end position="528"/>
    </location>
</feature>
<feature type="region of interest" description="Disordered" evidence="6">
    <location>
        <begin position="505"/>
        <end position="558"/>
    </location>
</feature>
<dbReference type="Proteomes" id="UP001151529">
    <property type="component" value="Chromosome 9"/>
</dbReference>
<protein>
    <submittedName>
        <fullName evidence="7">GTPASE LSG1-1</fullName>
    </submittedName>
</protein>
<dbReference type="InterPro" id="IPR043358">
    <property type="entry name" value="GNL1-like"/>
</dbReference>
<name>A0A9Q0NIF1_SALVM</name>
<accession>A0A9Q0NIF1</accession>
<evidence type="ECO:0000256" key="5">
    <source>
        <dbReference type="ARBA" id="ARBA00023134"/>
    </source>
</evidence>
<dbReference type="InterPro" id="IPR027417">
    <property type="entry name" value="P-loop_NTPase"/>
</dbReference>
<keyword evidence="4" id="KW-0378">Hydrolase</keyword>
<dbReference type="GO" id="GO:0005829">
    <property type="term" value="C:cytosol"/>
    <property type="evidence" value="ECO:0007669"/>
    <property type="project" value="TreeGrafter"/>
</dbReference>
<keyword evidence="3" id="KW-0547">Nucleotide-binding</keyword>
<evidence type="ECO:0000256" key="3">
    <source>
        <dbReference type="ARBA" id="ARBA00022741"/>
    </source>
</evidence>
<evidence type="ECO:0000313" key="7">
    <source>
        <dbReference type="EMBL" id="KAJ6670461.1"/>
    </source>
</evidence>
<feature type="region of interest" description="Disordered" evidence="6">
    <location>
        <begin position="437"/>
        <end position="478"/>
    </location>
</feature>
<dbReference type="AlphaFoldDB" id="A0A9Q0NIF1"/>
<feature type="compositionally biased region" description="Polar residues" evidence="6">
    <location>
        <begin position="453"/>
        <end position="469"/>
    </location>
</feature>
<reference evidence="7" key="2">
    <citation type="journal article" date="2023" name="Int. J. Mol. Sci.">
        <title>De Novo Assembly and Annotation of 11 Diverse Shrub Willow (Salix) Genomes Reveals Novel Gene Organization in Sex-Linked Regions.</title>
        <authorList>
            <person name="Hyden B."/>
            <person name="Feng K."/>
            <person name="Yates T.B."/>
            <person name="Jawdy S."/>
            <person name="Cereghino C."/>
            <person name="Smart L.B."/>
            <person name="Muchero W."/>
        </authorList>
    </citation>
    <scope>NUCLEOTIDE SEQUENCE [LARGE SCALE GENOMIC DNA]</scope>
    <source>
        <tissue evidence="7">Shoot tip</tissue>
    </source>
</reference>
<feature type="compositionally biased region" description="Polar residues" evidence="6">
    <location>
        <begin position="78"/>
        <end position="87"/>
    </location>
</feature>
<keyword evidence="5" id="KW-0342">GTP-binding</keyword>
<dbReference type="Gene3D" id="1.10.1580.10">
    <property type="match status" value="1"/>
</dbReference>
<dbReference type="EMBL" id="JAPFFL010000019">
    <property type="protein sequence ID" value="KAJ6670461.1"/>
    <property type="molecule type" value="Genomic_DNA"/>
</dbReference>
<comment type="subcellular location">
    <subcellularLocation>
        <location evidence="1">Cytoplasm</location>
    </subcellularLocation>
</comment>
<dbReference type="SUPFAM" id="SSF52540">
    <property type="entry name" value="P-loop containing nucleoside triphosphate hydrolases"/>
    <property type="match status" value="1"/>
</dbReference>
<comment type="caution">
    <text evidence="7">The sequence shown here is derived from an EMBL/GenBank/DDBJ whole genome shotgun (WGS) entry which is preliminary data.</text>
</comment>
<reference evidence="7" key="1">
    <citation type="submission" date="2022-11" db="EMBL/GenBank/DDBJ databases">
        <authorList>
            <person name="Hyden B.L."/>
            <person name="Feng K."/>
            <person name="Yates T."/>
            <person name="Jawdy S."/>
            <person name="Smart L.B."/>
            <person name="Muchero W."/>
        </authorList>
    </citation>
    <scope>NUCLEOTIDE SEQUENCE</scope>
    <source>
        <tissue evidence="7">Shoot tip</tissue>
    </source>
</reference>
<proteinExistence type="predicted"/>
<dbReference type="GO" id="GO:0005525">
    <property type="term" value="F:GTP binding"/>
    <property type="evidence" value="ECO:0007669"/>
    <property type="project" value="UniProtKB-KW"/>
</dbReference>
<dbReference type="PANTHER" id="PTHR45709">
    <property type="entry name" value="LARGE SUBUNIT GTPASE 1 HOMOLOG-RELATED"/>
    <property type="match status" value="1"/>
</dbReference>
<dbReference type="InterPro" id="IPR023179">
    <property type="entry name" value="GTP-bd_ortho_bundle_sf"/>
</dbReference>
<feature type="compositionally biased region" description="Basic and acidic residues" evidence="6">
    <location>
        <begin position="88"/>
        <end position="101"/>
    </location>
</feature>
<feature type="compositionally biased region" description="Acidic residues" evidence="6">
    <location>
        <begin position="443"/>
        <end position="452"/>
    </location>
</feature>
<evidence type="ECO:0000256" key="4">
    <source>
        <dbReference type="ARBA" id="ARBA00022801"/>
    </source>
</evidence>
<dbReference type="OrthoDB" id="61815at2759"/>
<feature type="region of interest" description="Disordered" evidence="6">
    <location>
        <begin position="77"/>
        <end position="104"/>
    </location>
</feature>
<gene>
    <name evidence="7" type="ORF">OIU85_014349</name>
</gene>
<organism evidence="7 8">
    <name type="scientific">Salix viminalis</name>
    <name type="common">Common osier</name>
    <name type="synonym">Basket willow</name>
    <dbReference type="NCBI Taxonomy" id="40686"/>
    <lineage>
        <taxon>Eukaryota</taxon>
        <taxon>Viridiplantae</taxon>
        <taxon>Streptophyta</taxon>
        <taxon>Embryophyta</taxon>
        <taxon>Tracheophyta</taxon>
        <taxon>Spermatophyta</taxon>
        <taxon>Magnoliopsida</taxon>
        <taxon>eudicotyledons</taxon>
        <taxon>Gunneridae</taxon>
        <taxon>Pentapetalae</taxon>
        <taxon>rosids</taxon>
        <taxon>fabids</taxon>
        <taxon>Malpighiales</taxon>
        <taxon>Salicaceae</taxon>
        <taxon>Saliceae</taxon>
        <taxon>Salix</taxon>
    </lineage>
</organism>
<evidence type="ECO:0000256" key="1">
    <source>
        <dbReference type="ARBA" id="ARBA00004496"/>
    </source>
</evidence>
<keyword evidence="2" id="KW-0963">Cytoplasm</keyword>